<dbReference type="SUPFAM" id="SSF74788">
    <property type="entry name" value="Cullin repeat-like"/>
    <property type="match status" value="1"/>
</dbReference>
<sequence>MRLQNCAHNDYDAVTGIINQNHGGSGGKHGFHHENSSNKKTESQRASNMIEPLVDPLDAELFNDNEGEFVAVVRAESIVNAPTNVETFGQPYVQDPNLPFTTAEEARDEWTQARMRRHTRRSFHPDEELNLPGKDSITCTTIPVDWRPDSFDNLVEKHWNVLQKDLISVLNVGYREGLPTTKSITDLRDHVKTCINYRRSTQLNEKLRGFLNEYVPSIFTVLLDPSGDLITTARDNWLIFKDKISILYEVFLDLNGHVGSAVALRPVWPMAIQCVRVLLEDNFNVFESVADGVIQEINNERNGIQIDGDRVHKIIEMFVMLQAYETIFEPRFFAATQKFYEQESQTMFADTDVPKYLRHAEKRIREETLYYSSYLDLKSKGPNLRIVHKCLVTNHTAQIVEKGCKLLFNGADGAEADLSLMYQLFKDSEGGFDHLKEAFVAHVKQIGEARMNATGQEKTLVADLLETKAKLDRLVVQCFEKNPMFLEAQKDAFAYFINLKKDKPAELIAKFMDLKMKNVNKTLPEAELDQLMDQVIMLFRFISGKDVFEAFYKRDLSKRLLLGRCASVDAEKSMLDKLRAECGPGFTSKLECMFKDMEISKELCAGFKEHLKDTLPVKQRITADFSISVLTTSSWPVTDGIAEVSIPKQLCKLQTKFAKYYIDMNKGRRLAWHHDLASAILVGKFSKGKKELDVSLYQALVLLMFNDKNQFTFEEIQTATQIEQSELVRTLIALISVKNPILIREKAENARFIPTEVLKFNDKYHSKSYKVKIAQVQMKETLQEKEHEQTEYEIQQDRQFVIDAGIVRLMKEHRRITHQQLVHDLMDSLRFTSTVADIKKRIENLIEREYLKRCDDDNQSYDYVA</sequence>
<dbReference type="InterPro" id="IPR016159">
    <property type="entry name" value="Cullin_repeat-like_dom_sf"/>
</dbReference>
<dbReference type="Proteomes" id="UP000492821">
    <property type="component" value="Unassembled WGS sequence"/>
</dbReference>
<protein>
    <submittedName>
        <fullName evidence="11">CULLIN_2 domain-containing protein</fullName>
    </submittedName>
</protein>
<evidence type="ECO:0000256" key="3">
    <source>
        <dbReference type="ARBA" id="ARBA00022786"/>
    </source>
</evidence>
<dbReference type="SMART" id="SM00182">
    <property type="entry name" value="CULLIN"/>
    <property type="match status" value="1"/>
</dbReference>
<feature type="compositionally biased region" description="Basic and acidic residues" evidence="8">
    <location>
        <begin position="32"/>
        <end position="43"/>
    </location>
</feature>
<dbReference type="InterPro" id="IPR016158">
    <property type="entry name" value="Cullin_homology"/>
</dbReference>
<feature type="domain" description="Cullin family profile" evidence="9">
    <location>
        <begin position="503"/>
        <end position="735"/>
    </location>
</feature>
<reference evidence="11" key="2">
    <citation type="submission" date="2020-10" db="UniProtKB">
        <authorList>
            <consortium name="WormBaseParasite"/>
        </authorList>
    </citation>
    <scope>IDENTIFICATION</scope>
</reference>
<accession>A0A7E4VR79</accession>
<dbReference type="FunFam" id="1.20.1310.10:FF:000003">
    <property type="entry name" value="Cullin 4A"/>
    <property type="match status" value="1"/>
</dbReference>
<dbReference type="FunFam" id="1.10.10.10:FF:000014">
    <property type="entry name" value="Cullin 1"/>
    <property type="match status" value="1"/>
</dbReference>
<evidence type="ECO:0000259" key="9">
    <source>
        <dbReference type="PROSITE" id="PS50069"/>
    </source>
</evidence>
<dbReference type="InterPro" id="IPR036388">
    <property type="entry name" value="WH-like_DNA-bd_sf"/>
</dbReference>
<comment type="similarity">
    <text evidence="1 5 6">Belongs to the cullin family.</text>
</comment>
<dbReference type="SUPFAM" id="SSF75632">
    <property type="entry name" value="Cullin homology domain"/>
    <property type="match status" value="1"/>
</dbReference>
<dbReference type="GO" id="GO:0031461">
    <property type="term" value="C:cullin-RING ubiquitin ligase complex"/>
    <property type="evidence" value="ECO:0007669"/>
    <property type="project" value="InterPro"/>
</dbReference>
<dbReference type="Pfam" id="PF26557">
    <property type="entry name" value="Cullin_AB"/>
    <property type="match status" value="1"/>
</dbReference>
<dbReference type="PROSITE" id="PS01256">
    <property type="entry name" value="CULLIN_1"/>
    <property type="match status" value="1"/>
</dbReference>
<feature type="coiled-coil region" evidence="7">
    <location>
        <begin position="771"/>
        <end position="798"/>
    </location>
</feature>
<evidence type="ECO:0000256" key="4">
    <source>
        <dbReference type="ARBA" id="ARBA00022843"/>
    </source>
</evidence>
<keyword evidence="2" id="KW-1017">Isopeptide bond</keyword>
<evidence type="ECO:0000256" key="7">
    <source>
        <dbReference type="SAM" id="Coils"/>
    </source>
</evidence>
<dbReference type="Gene3D" id="1.10.10.10">
    <property type="entry name" value="Winged helix-like DNA-binding domain superfamily/Winged helix DNA-binding domain"/>
    <property type="match status" value="1"/>
</dbReference>
<evidence type="ECO:0000256" key="8">
    <source>
        <dbReference type="SAM" id="MobiDB-lite"/>
    </source>
</evidence>
<dbReference type="SUPFAM" id="SSF46785">
    <property type="entry name" value="Winged helix' DNA-binding domain"/>
    <property type="match status" value="1"/>
</dbReference>
<dbReference type="InterPro" id="IPR059120">
    <property type="entry name" value="Cullin-like_AB"/>
</dbReference>
<dbReference type="InterPro" id="IPR019559">
    <property type="entry name" value="Cullin_neddylation_domain"/>
</dbReference>
<dbReference type="FunFam" id="1.20.1310.10:FF:000001">
    <property type="entry name" value="Cullin 3"/>
    <property type="match status" value="1"/>
</dbReference>
<dbReference type="PANTHER" id="PTHR11932">
    <property type="entry name" value="CULLIN"/>
    <property type="match status" value="1"/>
</dbReference>
<feature type="region of interest" description="Disordered" evidence="8">
    <location>
        <begin position="18"/>
        <end position="44"/>
    </location>
</feature>
<evidence type="ECO:0000313" key="10">
    <source>
        <dbReference type="Proteomes" id="UP000492821"/>
    </source>
</evidence>
<dbReference type="Gene3D" id="1.20.1310.10">
    <property type="entry name" value="Cullin Repeats"/>
    <property type="match status" value="4"/>
</dbReference>
<organism evidence="10 11">
    <name type="scientific">Panagrellus redivivus</name>
    <name type="common">Microworm</name>
    <dbReference type="NCBI Taxonomy" id="6233"/>
    <lineage>
        <taxon>Eukaryota</taxon>
        <taxon>Metazoa</taxon>
        <taxon>Ecdysozoa</taxon>
        <taxon>Nematoda</taxon>
        <taxon>Chromadorea</taxon>
        <taxon>Rhabditida</taxon>
        <taxon>Tylenchina</taxon>
        <taxon>Panagrolaimomorpha</taxon>
        <taxon>Panagrolaimoidea</taxon>
        <taxon>Panagrolaimidae</taxon>
        <taxon>Panagrellus</taxon>
    </lineage>
</organism>
<dbReference type="InterPro" id="IPR045093">
    <property type="entry name" value="Cullin"/>
</dbReference>
<proteinExistence type="inferred from homology"/>
<evidence type="ECO:0000256" key="6">
    <source>
        <dbReference type="RuleBase" id="RU003829"/>
    </source>
</evidence>
<dbReference type="SMART" id="SM00884">
    <property type="entry name" value="Cullin_Nedd8"/>
    <property type="match status" value="1"/>
</dbReference>
<keyword evidence="7" id="KW-0175">Coiled coil</keyword>
<dbReference type="WBParaSite" id="Pan_g2408.t1">
    <property type="protein sequence ID" value="Pan_g2408.t1"/>
    <property type="gene ID" value="Pan_g2408"/>
</dbReference>
<dbReference type="Gene3D" id="3.30.230.130">
    <property type="entry name" value="Cullin, Chain C, Domain 2"/>
    <property type="match status" value="1"/>
</dbReference>
<dbReference type="AlphaFoldDB" id="A0A7E4VR79"/>
<dbReference type="InterPro" id="IPR001373">
    <property type="entry name" value="Cullin_N"/>
</dbReference>
<evidence type="ECO:0000256" key="1">
    <source>
        <dbReference type="ARBA" id="ARBA00006019"/>
    </source>
</evidence>
<dbReference type="GO" id="GO:0031625">
    <property type="term" value="F:ubiquitin protein ligase binding"/>
    <property type="evidence" value="ECO:0007669"/>
    <property type="project" value="InterPro"/>
</dbReference>
<evidence type="ECO:0000313" key="11">
    <source>
        <dbReference type="WBParaSite" id="Pan_g2408.t1"/>
    </source>
</evidence>
<reference evidence="10" key="1">
    <citation type="journal article" date="2013" name="Genetics">
        <title>The draft genome and transcriptome of Panagrellus redivivus are shaped by the harsh demands of a free-living lifestyle.</title>
        <authorList>
            <person name="Srinivasan J."/>
            <person name="Dillman A.R."/>
            <person name="Macchietto M.G."/>
            <person name="Heikkinen L."/>
            <person name="Lakso M."/>
            <person name="Fracchia K.M."/>
            <person name="Antoshechkin I."/>
            <person name="Mortazavi A."/>
            <person name="Wong G."/>
            <person name="Sternberg P.W."/>
        </authorList>
    </citation>
    <scope>NUCLEOTIDE SEQUENCE [LARGE SCALE GENOMIC DNA]</scope>
    <source>
        <strain evidence="10">MT8872</strain>
    </source>
</reference>
<keyword evidence="10" id="KW-1185">Reference proteome</keyword>
<keyword evidence="4" id="KW-0832">Ubl conjugation</keyword>
<dbReference type="GO" id="GO:0006511">
    <property type="term" value="P:ubiquitin-dependent protein catabolic process"/>
    <property type="evidence" value="ECO:0007669"/>
    <property type="project" value="InterPro"/>
</dbReference>
<dbReference type="Pfam" id="PF00888">
    <property type="entry name" value="Cullin"/>
    <property type="match status" value="1"/>
</dbReference>
<dbReference type="InterPro" id="IPR016157">
    <property type="entry name" value="Cullin_CS"/>
</dbReference>
<dbReference type="InterPro" id="IPR036390">
    <property type="entry name" value="WH_DNA-bd_sf"/>
</dbReference>
<dbReference type="Pfam" id="PF10557">
    <property type="entry name" value="Cullin_Nedd8"/>
    <property type="match status" value="1"/>
</dbReference>
<dbReference type="PROSITE" id="PS50069">
    <property type="entry name" value="CULLIN_2"/>
    <property type="match status" value="1"/>
</dbReference>
<evidence type="ECO:0000256" key="5">
    <source>
        <dbReference type="PROSITE-ProRule" id="PRU00330"/>
    </source>
</evidence>
<keyword evidence="3" id="KW-0833">Ubl conjugation pathway</keyword>
<dbReference type="InterPro" id="IPR036317">
    <property type="entry name" value="Cullin_homology_sf"/>
</dbReference>
<evidence type="ECO:0000256" key="2">
    <source>
        <dbReference type="ARBA" id="ARBA00022499"/>
    </source>
</evidence>
<name>A0A7E4VR79_PANRE</name>